<dbReference type="RefSeq" id="WP_013615964.1">
    <property type="nucleotide sequence ID" value="NC_015162.1"/>
</dbReference>
<proteinExistence type="predicted"/>
<keyword evidence="1" id="KW-0732">Signal</keyword>
<dbReference type="Proteomes" id="UP000007718">
    <property type="component" value="Plasmid pDEIPR02"/>
</dbReference>
<keyword evidence="3" id="KW-1185">Reference proteome</keyword>
<reference evidence="2 3" key="2">
    <citation type="journal article" date="2012" name="Stand. Genomic Sci.">
        <title>Complete genome sequence of the orange-red pigmented, radioresistant Deinococcus proteolyticus type strain (MRP(T)).</title>
        <authorList>
            <person name="Copeland A."/>
            <person name="Zeytun A."/>
            <person name="Yassawong M."/>
            <person name="Nolan M."/>
            <person name="Lucas S."/>
            <person name="Hammon N."/>
            <person name="Deshpande S."/>
            <person name="Cheng J.F."/>
            <person name="Han C."/>
            <person name="Tapia R."/>
            <person name="Goodwin L.A."/>
            <person name="Pitluck S."/>
            <person name="Mavromatis K."/>
            <person name="Liolios K."/>
            <person name="Pagani I."/>
            <person name="Ivanova N."/>
            <person name="Mikhailova N."/>
            <person name="Pati A."/>
            <person name="Chen A."/>
            <person name="Palaniappan K."/>
            <person name="Land M."/>
            <person name="Hauser L."/>
            <person name="Jeffries C.D."/>
            <person name="Brambilla E.M."/>
            <person name="Rohde M."/>
            <person name="Sikorski J."/>
            <person name="Pukall R."/>
            <person name="Goker M."/>
            <person name="Detter J.C."/>
            <person name="Woyke T."/>
            <person name="Bristow J."/>
            <person name="Eisen J.A."/>
            <person name="Markowitz V."/>
            <person name="Hugenholtz P."/>
            <person name="Kyrpides N.C."/>
            <person name="Klenk H.P."/>
            <person name="Lapidus A."/>
        </authorList>
    </citation>
    <scope>NUCLEOTIDE SEQUENCE [LARGE SCALE GENOMIC DNA]</scope>
    <source>
        <strain evidence="3">ATCC 35074 / DSM 20540 / JCM 6276 / NBRC 101906 / NCIMB 13154 / VKM Ac-1939 / CCM 2703 / MRP</strain>
        <plasmid evidence="3">Plasmid pDEIPR02</plasmid>
    </source>
</reference>
<dbReference type="AlphaFoldDB" id="F0RQQ1"/>
<accession>F0RQQ1</accession>
<dbReference type="KEGG" id="dpt:Deipr_2493"/>
<evidence type="ECO:0000256" key="1">
    <source>
        <dbReference type="SAM" id="SignalP"/>
    </source>
</evidence>
<organism evidence="2 3">
    <name type="scientific">Deinococcus proteolyticus (strain ATCC 35074 / DSM 20540 / JCM 6276 / NBRC 101906 / NCIMB 13154 / VKM Ac-1939 / CCM 2703 / MRP)</name>
    <dbReference type="NCBI Taxonomy" id="693977"/>
    <lineage>
        <taxon>Bacteria</taxon>
        <taxon>Thermotogati</taxon>
        <taxon>Deinococcota</taxon>
        <taxon>Deinococci</taxon>
        <taxon>Deinococcales</taxon>
        <taxon>Deinococcaceae</taxon>
        <taxon>Deinococcus</taxon>
    </lineage>
</organism>
<evidence type="ECO:0000313" key="2">
    <source>
        <dbReference type="EMBL" id="ADY27610.1"/>
    </source>
</evidence>
<keyword evidence="2" id="KW-0614">Plasmid</keyword>
<dbReference type="HOGENOM" id="CLU_1056564_0_0_0"/>
<geneLocation type="plasmid" evidence="2 3">
    <name>pDEIPR02</name>
</geneLocation>
<evidence type="ECO:0000313" key="3">
    <source>
        <dbReference type="Proteomes" id="UP000007718"/>
    </source>
</evidence>
<reference evidence="3" key="1">
    <citation type="submission" date="2011-02" db="EMBL/GenBank/DDBJ databases">
        <title>The complete sequence of plasmid2 of Deinococcus proteolyticus DSM 20540.</title>
        <authorList>
            <consortium name="US DOE Joint Genome Institute (JGI-PGF)"/>
            <person name="Lucas S."/>
            <person name="Copeland A."/>
            <person name="Lapidus A."/>
            <person name="Bruce D."/>
            <person name="Goodwin L."/>
            <person name="Pitluck S."/>
            <person name="Kyrpides N."/>
            <person name="Mavromatis K."/>
            <person name="Pagani I."/>
            <person name="Ivanova N."/>
            <person name="Ovchinnikova G."/>
            <person name="Zeytun A."/>
            <person name="Detter J.C."/>
            <person name="Han C."/>
            <person name="Land M."/>
            <person name="Hauser L."/>
            <person name="Markowitz V."/>
            <person name="Cheng J.-F."/>
            <person name="Hugenholtz P."/>
            <person name="Woyke T."/>
            <person name="Wu D."/>
            <person name="Pukall R."/>
            <person name="Steenblock K."/>
            <person name="Brambilla E."/>
            <person name="Klenk H.-P."/>
            <person name="Eisen J.A."/>
        </authorList>
    </citation>
    <scope>NUCLEOTIDE SEQUENCE [LARGE SCALE GENOMIC DNA]</scope>
    <source>
        <strain evidence="3">ATCC 35074 / DSM 20540 / JCM 6276 / NBRC 101906 / NCIMB 13154 / VKM Ac-1939 / CCM 2703 / MRP</strain>
        <plasmid evidence="3">Plasmid pDEIPR02</plasmid>
    </source>
</reference>
<sequence>MKKSLLILLGMLSCTGAQAATVPSRYLEDNITRNYYMDELEHCPGLLEMRPGDLWTITFPETIRDSFITREGVIDRQVVDNRLVMAAVGNTGSTPVLVMTTDSKAPRFRVDIKSGEGGRNKNVMVLPGLPPGGTQCPGAQISAVSRPGGPLTDAGMTASLPGAVFPKAEGRVRAAAPSYLQADLKRTGMDLQITLNNTLESDLALDGKDLRIGGMPTALDRFYLIPASSSLNITVPTAAYGEFQWPGVIIGSAEPFTITATLP</sequence>
<gene>
    <name evidence="2" type="ordered locus">Deipr_2493</name>
</gene>
<name>F0RQQ1_DEIPM</name>
<protein>
    <submittedName>
        <fullName evidence="2">Uncharacterized protein</fullName>
    </submittedName>
</protein>
<dbReference type="EMBL" id="CP002538">
    <property type="protein sequence ID" value="ADY27610.1"/>
    <property type="molecule type" value="Genomic_DNA"/>
</dbReference>
<feature type="signal peptide" evidence="1">
    <location>
        <begin position="1"/>
        <end position="19"/>
    </location>
</feature>
<feature type="chain" id="PRO_5003259674" evidence="1">
    <location>
        <begin position="20"/>
        <end position="263"/>
    </location>
</feature>